<proteinExistence type="inferred from homology"/>
<keyword evidence="4 5" id="KW-0732">Signal</keyword>
<feature type="chain" id="PRO_5028505527" description="RxLR effector protein" evidence="5">
    <location>
        <begin position="24"/>
        <end position="303"/>
    </location>
</feature>
<name>G4ZW63_PHYSP</name>
<evidence type="ECO:0000256" key="3">
    <source>
        <dbReference type="ARBA" id="ARBA00022525"/>
    </source>
</evidence>
<keyword evidence="8" id="KW-1185">Reference proteome</keyword>
<dbReference type="GO" id="GO:0005576">
    <property type="term" value="C:extracellular region"/>
    <property type="evidence" value="ECO:0007669"/>
    <property type="project" value="UniProtKB-SubCell"/>
</dbReference>
<evidence type="ECO:0000256" key="1">
    <source>
        <dbReference type="ARBA" id="ARBA00004613"/>
    </source>
</evidence>
<dbReference type="AlphaFoldDB" id="G4ZW63"/>
<protein>
    <recommendedName>
        <fullName evidence="5">RxLR effector protein</fullName>
    </recommendedName>
</protein>
<evidence type="ECO:0000313" key="7">
    <source>
        <dbReference type="EMBL" id="EGZ12345.1"/>
    </source>
</evidence>
<organism evidence="7 8">
    <name type="scientific">Phytophthora sojae (strain P6497)</name>
    <name type="common">Soybean stem and root rot agent</name>
    <name type="synonym">Phytophthora megasperma f. sp. glycines</name>
    <dbReference type="NCBI Taxonomy" id="1094619"/>
    <lineage>
        <taxon>Eukaryota</taxon>
        <taxon>Sar</taxon>
        <taxon>Stramenopiles</taxon>
        <taxon>Oomycota</taxon>
        <taxon>Peronosporomycetes</taxon>
        <taxon>Peronosporales</taxon>
        <taxon>Peronosporaceae</taxon>
        <taxon>Phytophthora</taxon>
    </lineage>
</organism>
<comment type="domain">
    <text evidence="5">The RxLR-dEER motif acts to carry the protein into the host cell cytoplasm through binding to cell surface phosphatidylinositol-3-phosphate.</text>
</comment>
<dbReference type="InterPro" id="IPR031825">
    <property type="entry name" value="RXLR"/>
</dbReference>
<evidence type="ECO:0000256" key="5">
    <source>
        <dbReference type="RuleBase" id="RU367124"/>
    </source>
</evidence>
<dbReference type="Proteomes" id="UP000002640">
    <property type="component" value="Unassembled WGS sequence"/>
</dbReference>
<sequence>MRLPSILLAASALALLASDSALAAVAGASEGTKVSTMAFPDLDVLAVSHSAKRSLHDIERVDEDDEERWAGAKLFSAAKLEKAMNDSKYAETLMMRWKRHGFDIEDTKLSLEASKLSKDPRLNTAKIQNALGDSNYAKTLFREWKTHDHESTDILKKLKVLGLRKGDGDGDKLFKNYASWLNIHYPDQKAKDLAKAKLLFEDTMLLQARGDVELAERLFRAWKTRGFTLSEVKQKLAKTLANNDGKLLKQYTVWINNHFPVKPTQASPIVAILDRVEVVSGASDGSNSIGTGEETHGSAKKPQ</sequence>
<evidence type="ECO:0000313" key="8">
    <source>
        <dbReference type="Proteomes" id="UP000002640"/>
    </source>
</evidence>
<dbReference type="SMR" id="G4ZW63"/>
<gene>
    <name evidence="7" type="primary">Avh1b-24</name>
    <name evidence="7" type="ORF">PHYSODRAFT_336774</name>
</gene>
<reference evidence="7 8" key="1">
    <citation type="journal article" date="2006" name="Science">
        <title>Phytophthora genome sequences uncover evolutionary origins and mechanisms of pathogenesis.</title>
        <authorList>
            <person name="Tyler B.M."/>
            <person name="Tripathy S."/>
            <person name="Zhang X."/>
            <person name="Dehal P."/>
            <person name="Jiang R.H."/>
            <person name="Aerts A."/>
            <person name="Arredondo F.D."/>
            <person name="Baxter L."/>
            <person name="Bensasson D."/>
            <person name="Beynon J.L."/>
            <person name="Chapman J."/>
            <person name="Damasceno C.M."/>
            <person name="Dorrance A.E."/>
            <person name="Dou D."/>
            <person name="Dickerman A.W."/>
            <person name="Dubchak I.L."/>
            <person name="Garbelotto M."/>
            <person name="Gijzen M."/>
            <person name="Gordon S.G."/>
            <person name="Govers F."/>
            <person name="Grunwald N.J."/>
            <person name="Huang W."/>
            <person name="Ivors K.L."/>
            <person name="Jones R.W."/>
            <person name="Kamoun S."/>
            <person name="Krampis K."/>
            <person name="Lamour K.H."/>
            <person name="Lee M.K."/>
            <person name="McDonald W.H."/>
            <person name="Medina M."/>
            <person name="Meijer H.J."/>
            <person name="Nordberg E.K."/>
            <person name="Maclean D.J."/>
            <person name="Ospina-Giraldo M.D."/>
            <person name="Morris P.F."/>
            <person name="Phuntumart V."/>
            <person name="Putnam N.H."/>
            <person name="Rash S."/>
            <person name="Rose J.K."/>
            <person name="Sakihama Y."/>
            <person name="Salamov A.A."/>
            <person name="Savidor A."/>
            <person name="Scheuring C.F."/>
            <person name="Smith B.M."/>
            <person name="Sobral B.W."/>
            <person name="Terry A."/>
            <person name="Torto-Alalibo T.A."/>
            <person name="Win J."/>
            <person name="Xu Z."/>
            <person name="Zhang H."/>
            <person name="Grigoriev I.V."/>
            <person name="Rokhsar D.S."/>
            <person name="Boore J.L."/>
        </authorList>
    </citation>
    <scope>NUCLEOTIDE SEQUENCE [LARGE SCALE GENOMIC DNA]</scope>
    <source>
        <strain evidence="7 8">P6497</strain>
    </source>
</reference>
<dbReference type="OMA" id="THDHEST"/>
<dbReference type="GeneID" id="20647259"/>
<dbReference type="EMBL" id="JH159157">
    <property type="protein sequence ID" value="EGZ12345.1"/>
    <property type="molecule type" value="Genomic_DNA"/>
</dbReference>
<dbReference type="Pfam" id="PF16810">
    <property type="entry name" value="RXLR"/>
    <property type="match status" value="1"/>
</dbReference>
<dbReference type="KEGG" id="psoj:PHYSODRAFT_336774"/>
<evidence type="ECO:0000256" key="4">
    <source>
        <dbReference type="ARBA" id="ARBA00022729"/>
    </source>
</evidence>
<feature type="region of interest" description="Disordered" evidence="6">
    <location>
        <begin position="283"/>
        <end position="303"/>
    </location>
</feature>
<comment type="similarity">
    <text evidence="2 5">Belongs to the RxLR effector family.</text>
</comment>
<evidence type="ECO:0000256" key="2">
    <source>
        <dbReference type="ARBA" id="ARBA00010400"/>
    </source>
</evidence>
<feature type="signal peptide" evidence="5">
    <location>
        <begin position="1"/>
        <end position="23"/>
    </location>
</feature>
<comment type="subcellular location">
    <subcellularLocation>
        <location evidence="1 5">Secreted</location>
    </subcellularLocation>
</comment>
<dbReference type="STRING" id="1094619.G4ZW63"/>
<accession>G4ZW63</accession>
<evidence type="ECO:0000256" key="6">
    <source>
        <dbReference type="SAM" id="MobiDB-lite"/>
    </source>
</evidence>
<dbReference type="InParanoid" id="G4ZW63"/>
<dbReference type="RefSeq" id="XP_009532678.1">
    <property type="nucleotide sequence ID" value="XM_009534383.1"/>
</dbReference>
<keyword evidence="3 5" id="KW-0964">Secreted</keyword>
<comment type="function">
    <text evidence="5">Effector that suppresses plant defense responses during pathogen infection.</text>
</comment>